<dbReference type="InterPro" id="IPR032675">
    <property type="entry name" value="LRR_dom_sf"/>
</dbReference>
<dbReference type="Gene3D" id="3.80.10.10">
    <property type="entry name" value="Ribonuclease Inhibitor"/>
    <property type="match status" value="1"/>
</dbReference>
<dbReference type="Pfam" id="PF03382">
    <property type="entry name" value="DUF285"/>
    <property type="match status" value="1"/>
</dbReference>
<organism evidence="2 3">
    <name type="scientific">Lactococcus garvieae</name>
    <dbReference type="NCBI Taxonomy" id="1363"/>
    <lineage>
        <taxon>Bacteria</taxon>
        <taxon>Bacillati</taxon>
        <taxon>Bacillota</taxon>
        <taxon>Bacilli</taxon>
        <taxon>Lactobacillales</taxon>
        <taxon>Streptococcaceae</taxon>
        <taxon>Lactococcus</taxon>
    </lineage>
</organism>
<dbReference type="RefSeq" id="WP_264308157.1">
    <property type="nucleotide sequence ID" value="NZ_CP109635.1"/>
</dbReference>
<sequence>MLKKIAKIIKFQYIFKIRLEYTIILWIITLNILPVFVKPILASDVEPPIFQNTDSSKKVGQNESNEKMLVEVSNARVEDDIASGIFGTSKWRVDSEGILHIGEGEFSTSTGESPWRDYRDDIEYIVFEGPVMANANSSSLFNALNKVQTFENLSLLNTANVTNMSNMFSDMSSLTSIDLSNFATSKVTTLQNLFARSTALVNVDLSNFDTSNVTGMNGMFNGASSLKVLNLSSFDTSKVTNTTSMFYKTFNLSQITLGRNFKFGSGLPGVPVSDMYTGKWINVGSGSVGNPLGENIWTSEEPV</sequence>
<dbReference type="NCBIfam" id="TIGR02167">
    <property type="entry name" value="Liste_lipo_26"/>
    <property type="match status" value="3"/>
</dbReference>
<keyword evidence="1" id="KW-1133">Transmembrane helix</keyword>
<evidence type="ECO:0000313" key="2">
    <source>
        <dbReference type="EMBL" id="UYT10304.1"/>
    </source>
</evidence>
<dbReference type="AlphaFoldDB" id="A0AA46YT53"/>
<accession>A0AA46YT53</accession>
<dbReference type="InterPro" id="IPR005046">
    <property type="entry name" value="DUF285"/>
</dbReference>
<evidence type="ECO:0000313" key="3">
    <source>
        <dbReference type="Proteomes" id="UP001164042"/>
    </source>
</evidence>
<dbReference type="Proteomes" id="UP001164042">
    <property type="component" value="Chromosome"/>
</dbReference>
<dbReference type="InterPro" id="IPR011889">
    <property type="entry name" value="Liste_lipo_26"/>
</dbReference>
<protein>
    <submittedName>
        <fullName evidence="2">BspA family leucine-rich repeat surface protein</fullName>
    </submittedName>
</protein>
<gene>
    <name evidence="2" type="ORF">OF801_10235</name>
</gene>
<dbReference type="SUPFAM" id="SSF52058">
    <property type="entry name" value="L domain-like"/>
    <property type="match status" value="1"/>
</dbReference>
<keyword evidence="1" id="KW-0472">Membrane</keyword>
<keyword evidence="1" id="KW-0812">Transmembrane</keyword>
<evidence type="ECO:0000256" key="1">
    <source>
        <dbReference type="SAM" id="Phobius"/>
    </source>
</evidence>
<reference evidence="2" key="1">
    <citation type="submission" date="2022-10" db="EMBL/GenBank/DDBJ databases">
        <title>Genome assembly of Lactococcus garvieae isolates from cricket gut.</title>
        <authorList>
            <person name="Luecke A.R."/>
            <person name="Brown A.M.V."/>
            <person name="Wakeman C.A."/>
        </authorList>
    </citation>
    <scope>NUCLEOTIDE SEQUENCE</scope>
    <source>
        <strain evidence="2">Alexii-11_2</strain>
    </source>
</reference>
<proteinExistence type="predicted"/>
<name>A0AA46YT53_9LACT</name>
<feature type="transmembrane region" description="Helical" evidence="1">
    <location>
        <begin position="21"/>
        <end position="41"/>
    </location>
</feature>
<dbReference type="EMBL" id="CP109635">
    <property type="protein sequence ID" value="UYT10304.1"/>
    <property type="molecule type" value="Genomic_DNA"/>
</dbReference>